<feature type="domain" description="Secretion system C-terminal sorting" evidence="2">
    <location>
        <begin position="586"/>
        <end position="660"/>
    </location>
</feature>
<dbReference type="RefSeq" id="WP_014856711.1">
    <property type="nucleotide sequence ID" value="NC_018178.1"/>
</dbReference>
<dbReference type="SUPFAM" id="SSF48695">
    <property type="entry name" value="Multiheme cytochromes"/>
    <property type="match status" value="1"/>
</dbReference>
<gene>
    <name evidence="3" type="ordered locus">MROS_2048</name>
</gene>
<evidence type="ECO:0000313" key="4">
    <source>
        <dbReference type="Proteomes" id="UP000009011"/>
    </source>
</evidence>
<evidence type="ECO:0000313" key="3">
    <source>
        <dbReference type="EMBL" id="AFN75279.1"/>
    </source>
</evidence>
<evidence type="ECO:0000259" key="2">
    <source>
        <dbReference type="Pfam" id="PF18962"/>
    </source>
</evidence>
<dbReference type="Gene3D" id="1.10.1130.10">
    <property type="entry name" value="Flavocytochrome C3, Chain A"/>
    <property type="match status" value="2"/>
</dbReference>
<accession>I6ZTB0</accession>
<dbReference type="KEGG" id="mro:MROS_2048"/>
<proteinExistence type="predicted"/>
<organism evidence="3 4">
    <name type="scientific">Melioribacter roseus (strain DSM 23840 / JCM 17771 / VKM B-2668 / P3M-2)</name>
    <dbReference type="NCBI Taxonomy" id="1191523"/>
    <lineage>
        <taxon>Bacteria</taxon>
        <taxon>Pseudomonadati</taxon>
        <taxon>Ignavibacteriota</taxon>
        <taxon>Ignavibacteria</taxon>
        <taxon>Ignavibacteriales</taxon>
        <taxon>Melioribacteraceae</taxon>
        <taxon>Melioribacter</taxon>
    </lineage>
</organism>
<dbReference type="AlphaFoldDB" id="I6ZTB0"/>
<reference evidence="3 4" key="1">
    <citation type="journal article" date="2013" name="PLoS ONE">
        <title>Genomic analysis of Melioribacter roseus, facultatively anaerobic organotrophic bacterium representing a novel deep lineage within Bacteriodetes/Chlorobi group.</title>
        <authorList>
            <person name="Kadnikov V.V."/>
            <person name="Mardanov A.V."/>
            <person name="Podosokorskaya O.A."/>
            <person name="Gavrilov S.N."/>
            <person name="Kublanov I.V."/>
            <person name="Beletsky A.V."/>
            <person name="Bonch-Osmolovskaya E.A."/>
            <person name="Ravin N.V."/>
        </authorList>
    </citation>
    <scope>NUCLEOTIDE SEQUENCE [LARGE SCALE GENOMIC DNA]</scope>
    <source>
        <strain evidence="4">JCM 17771 / P3M-2</strain>
    </source>
</reference>
<dbReference type="OrthoDB" id="9777268at2"/>
<dbReference type="InterPro" id="IPR026444">
    <property type="entry name" value="Secre_tail"/>
</dbReference>
<dbReference type="InterPro" id="IPR036280">
    <property type="entry name" value="Multihaem_cyt_sf"/>
</dbReference>
<dbReference type="HOGENOM" id="CLU_413222_0_0_10"/>
<dbReference type="eggNOG" id="COG3303">
    <property type="taxonomic scope" value="Bacteria"/>
</dbReference>
<dbReference type="STRING" id="1191523.MROS_2048"/>
<dbReference type="NCBIfam" id="TIGR04183">
    <property type="entry name" value="Por_Secre_tail"/>
    <property type="match status" value="1"/>
</dbReference>
<keyword evidence="4" id="KW-1185">Reference proteome</keyword>
<feature type="domain" description="Cytochrome c-552/4" evidence="1">
    <location>
        <begin position="143"/>
        <end position="191"/>
    </location>
</feature>
<name>I6ZTB0_MELRP</name>
<dbReference type="InterPro" id="IPR023155">
    <property type="entry name" value="Cyt_c-552/4"/>
</dbReference>
<dbReference type="Pfam" id="PF13435">
    <property type="entry name" value="Cytochrome_C554"/>
    <property type="match status" value="1"/>
</dbReference>
<sequence length="664" mass="71948">MQKKVTVLFLLLFVVTGLISAQTMQITTYGVSPREAGLSDNDIFTSAYNGLTNVGVGTKMYLKATLAGGRLNDPQWSTTERAPGSSPKFGGILDVDTSSQIIVFTPDKPGKYVVQVSDGPYSASIVINAAKYIGVYNEVGNVTCQTCHPSVVEKWEGTDHSTIMFRGVEGTLSSHYNANCLSCHTTGYDANAENDGFDDFEFVFPENLTEGTYQTLIDQYPDAMQRANVQCESCHGPASGHFGSTKDSRIVVSYSTDNCALCHDDGHYHVYPEQWDVSRHAEATSYPTGPGRESCVRCHTAKGFAQFVKGIATNDPYFDPSYQPITCAGCHDPHDATNMHQVRTVNASLADGTVIEQGGLGKLCMNCHQSRRVANSSYTQTPSRHYGPHYSTAADVLNAANVVTFGDTLFTLASTNHLGVTENGCVDCHMAEGETDASGHAQLVGKHTFSMSTPTGVDNMKACAKCHGYSLGASFEDVRFFLNGSGDHDGDGVVEGLQDEVHGLLDYLGSLLPDPDPHATPDTTWTKEQLQAAYNMRVIYYDGSYGIHNPKFTVTLLKGTIKALGGVVSVEESKEVPTNYALYQNYPNPFNPTTNIKFSLPKASHVKLTVYDVLGKEVQTLVNNQLSAGTHTIAFNGANLASGVYLYRIESGDFVQVNKMLLVK</sequence>
<dbReference type="Gene3D" id="2.60.40.4070">
    <property type="match status" value="1"/>
</dbReference>
<dbReference type="EMBL" id="CP003557">
    <property type="protein sequence ID" value="AFN75279.1"/>
    <property type="molecule type" value="Genomic_DNA"/>
</dbReference>
<dbReference type="Proteomes" id="UP000009011">
    <property type="component" value="Chromosome"/>
</dbReference>
<dbReference type="eggNOG" id="COG0737">
    <property type="taxonomic scope" value="Bacteria"/>
</dbReference>
<protein>
    <submittedName>
        <fullName evidence="3">Cytochrome c554</fullName>
    </submittedName>
</protein>
<evidence type="ECO:0000259" key="1">
    <source>
        <dbReference type="Pfam" id="PF13435"/>
    </source>
</evidence>
<dbReference type="Pfam" id="PF18962">
    <property type="entry name" value="Por_Secre_tail"/>
    <property type="match status" value="1"/>
</dbReference>